<reference evidence="1 2" key="1">
    <citation type="submission" date="2012-03" db="EMBL/GenBank/DDBJ databases">
        <title>The Genome Sequence of Bartonella elizabethae F9251.</title>
        <authorList>
            <consortium name="The Broad Institute Genome Sequencing Platform"/>
            <consortium name="The Broad Institute Genome Sequencing Center for Infectious Disease"/>
            <person name="Feldgarden M."/>
            <person name="Kirby J."/>
            <person name="Kosoy M."/>
            <person name="Birtles R."/>
            <person name="Probert W.S."/>
            <person name="Chiaraviglio L."/>
            <person name="Young S.K."/>
            <person name="Zeng Q."/>
            <person name="Gargeya S."/>
            <person name="Fitzgerald M."/>
            <person name="Haas B."/>
            <person name="Abouelleil A."/>
            <person name="Alvarado L."/>
            <person name="Arachchi H.M."/>
            <person name="Berlin A."/>
            <person name="Chapman S.B."/>
            <person name="Gearin G."/>
            <person name="Goldberg J."/>
            <person name="Griggs A."/>
            <person name="Gujja S."/>
            <person name="Hansen M."/>
            <person name="Heiman D."/>
            <person name="Howarth C."/>
            <person name="Larimer J."/>
            <person name="Lui A."/>
            <person name="MacDonald P.J.P."/>
            <person name="McCowen C."/>
            <person name="Montmayeur A."/>
            <person name="Murphy C."/>
            <person name="Neiman D."/>
            <person name="Pearson M."/>
            <person name="Priest M."/>
            <person name="Roberts A."/>
            <person name="Saif S."/>
            <person name="Shea T."/>
            <person name="Sisk P."/>
            <person name="Stolte C."/>
            <person name="Sykes S."/>
            <person name="Wortman J."/>
            <person name="Nusbaum C."/>
            <person name="Birren B."/>
        </authorList>
    </citation>
    <scope>NUCLEOTIDE SEQUENCE [LARGE SCALE GENOMIC DNA]</scope>
    <source>
        <strain evidence="1 2">F9251</strain>
    </source>
</reference>
<proteinExistence type="predicted"/>
<feature type="non-terminal residue" evidence="1">
    <location>
        <position position="21"/>
    </location>
</feature>
<evidence type="ECO:0000313" key="1">
    <source>
        <dbReference type="EMBL" id="EJF93846.1"/>
    </source>
</evidence>
<organism evidence="1 2">
    <name type="scientific">Bartonella elizabethae F9251 = ATCC 49927</name>
    <dbReference type="NCBI Taxonomy" id="1094555"/>
    <lineage>
        <taxon>Bacteria</taxon>
        <taxon>Pseudomonadati</taxon>
        <taxon>Pseudomonadota</taxon>
        <taxon>Alphaproteobacteria</taxon>
        <taxon>Hyphomicrobiales</taxon>
        <taxon>Bartonellaceae</taxon>
        <taxon>Bartonella</taxon>
    </lineage>
</organism>
<dbReference type="Proteomes" id="UP000008941">
    <property type="component" value="Unassembled WGS sequence"/>
</dbReference>
<protein>
    <submittedName>
        <fullName evidence="1">Uncharacterized protein</fullName>
    </submittedName>
</protein>
<accession>J0R5I4</accession>
<gene>
    <name evidence="1" type="ORF">MEE_01446</name>
</gene>
<sequence>MGLVPWCGGWCRGAGAAAVVR</sequence>
<dbReference type="EMBL" id="AIMF01000024">
    <property type="protein sequence ID" value="EJF93846.1"/>
    <property type="molecule type" value="Genomic_DNA"/>
</dbReference>
<dbReference type="HOGENOM" id="CLU_3427314_0_0_5"/>
<name>J0R5I4_BAREL</name>
<dbReference type="AlphaFoldDB" id="J0R5I4"/>
<comment type="caution">
    <text evidence="1">The sequence shown here is derived from an EMBL/GenBank/DDBJ whole genome shotgun (WGS) entry which is preliminary data.</text>
</comment>
<evidence type="ECO:0000313" key="2">
    <source>
        <dbReference type="Proteomes" id="UP000008941"/>
    </source>
</evidence>